<dbReference type="PANTHER" id="PTHR28523:SF1">
    <property type="entry name" value="CYTOCHROME C OXIDASE ASSEMBLY FACTOR 1"/>
    <property type="match status" value="1"/>
</dbReference>
<keyword evidence="3" id="KW-1185">Reference proteome</keyword>
<protein>
    <recommendedName>
        <fullName evidence="4">Cytochrome oxidase assembly</fullName>
    </recommendedName>
</protein>
<dbReference type="EMBL" id="SRQM01000016">
    <property type="protein sequence ID" value="KAG6122694.1"/>
    <property type="molecule type" value="Genomic_DNA"/>
</dbReference>
<evidence type="ECO:0000313" key="2">
    <source>
        <dbReference type="EMBL" id="KAG6122694.1"/>
    </source>
</evidence>
<dbReference type="InterPro" id="IPR014807">
    <property type="entry name" value="Coa1"/>
</dbReference>
<reference evidence="2 3" key="1">
    <citation type="journal article" date="2020" name="bioRxiv">
        <title>Whole genome comparisons of ergot fungi reveals the divergence and evolution of species within the genus Claviceps are the result of varying mechanisms driving genome evolution and host range expansion.</title>
        <authorList>
            <person name="Wyka S.A."/>
            <person name="Mondo S.J."/>
            <person name="Liu M."/>
            <person name="Dettman J."/>
            <person name="Nalam V."/>
            <person name="Broders K.D."/>
        </authorList>
    </citation>
    <scope>NUCLEOTIDE SEQUENCE [LARGE SCALE GENOMIC DNA]</scope>
    <source>
        <strain evidence="2 3">LM576</strain>
    </source>
</reference>
<accession>A0A9P7TWY5</accession>
<dbReference type="Pfam" id="PF08695">
    <property type="entry name" value="Coa1"/>
    <property type="match status" value="1"/>
</dbReference>
<dbReference type="AlphaFoldDB" id="A0A9P7TWY5"/>
<organism evidence="2 3">
    <name type="scientific">Claviceps humidiphila</name>
    <dbReference type="NCBI Taxonomy" id="1294629"/>
    <lineage>
        <taxon>Eukaryota</taxon>
        <taxon>Fungi</taxon>
        <taxon>Dikarya</taxon>
        <taxon>Ascomycota</taxon>
        <taxon>Pezizomycotina</taxon>
        <taxon>Sordariomycetes</taxon>
        <taxon>Hypocreomycetidae</taxon>
        <taxon>Hypocreales</taxon>
        <taxon>Clavicipitaceae</taxon>
        <taxon>Claviceps</taxon>
    </lineage>
</organism>
<dbReference type="InterPro" id="IPR042432">
    <property type="entry name" value="Coa1_fungi"/>
</dbReference>
<evidence type="ECO:0000313" key="3">
    <source>
        <dbReference type="Proteomes" id="UP000732380"/>
    </source>
</evidence>
<dbReference type="GO" id="GO:0033617">
    <property type="term" value="P:mitochondrial respiratory chain complex IV assembly"/>
    <property type="evidence" value="ECO:0007669"/>
    <property type="project" value="InterPro"/>
</dbReference>
<evidence type="ECO:0008006" key="4">
    <source>
        <dbReference type="Google" id="ProtNLM"/>
    </source>
</evidence>
<feature type="region of interest" description="Disordered" evidence="1">
    <location>
        <begin position="1"/>
        <end position="22"/>
    </location>
</feature>
<dbReference type="PANTHER" id="PTHR28523">
    <property type="entry name" value="CYTOCHROME C OXIDASE ASSEMBLY FACTOR 1"/>
    <property type="match status" value="1"/>
</dbReference>
<dbReference type="Proteomes" id="UP000732380">
    <property type="component" value="Unassembled WGS sequence"/>
</dbReference>
<sequence length="259" mass="29063">MSGTAPQIDYRSPPKKPSTQHHQHIVYSANTSASTAQNQTNIQAMLSRVFQRRLTPSSLRKCRPQLSSACIRATAPQRRWITPAPQSGDGPLMSRRTDRELPELSQIKYNWARTLPIFAVVIAISAFALLNYEKSSSPIVTSTMYALRTNARARSILGDDIYFRSQIPWISGPMNKVQGNIDITFDVKGTKSWATMRFASRRPSRRELFETTEWSLTTEQGEWVDLLDGEEPLATVMADGVADMALGGKEVKPKRGYRS</sequence>
<comment type="caution">
    <text evidence="2">The sequence shown here is derived from an EMBL/GenBank/DDBJ whole genome shotgun (WGS) entry which is preliminary data.</text>
</comment>
<proteinExistence type="predicted"/>
<dbReference type="GO" id="GO:0005743">
    <property type="term" value="C:mitochondrial inner membrane"/>
    <property type="evidence" value="ECO:0007669"/>
    <property type="project" value="TreeGrafter"/>
</dbReference>
<gene>
    <name evidence="2" type="ORF">E4U13_001513</name>
</gene>
<name>A0A9P7TWY5_9HYPO</name>
<evidence type="ECO:0000256" key="1">
    <source>
        <dbReference type="SAM" id="MobiDB-lite"/>
    </source>
</evidence>